<comment type="similarity">
    <text evidence="2">Belongs to the glycosyltransferase 31 family. Beta3-Gal-T subfamily.</text>
</comment>
<evidence type="ECO:0000256" key="1">
    <source>
        <dbReference type="ARBA" id="ARBA00004606"/>
    </source>
</evidence>
<evidence type="ECO:0000313" key="7">
    <source>
        <dbReference type="EMBL" id="KAF2084837.1"/>
    </source>
</evidence>
<accession>A0A9P4HQK6</accession>
<evidence type="ECO:0000313" key="8">
    <source>
        <dbReference type="Proteomes" id="UP000799776"/>
    </source>
</evidence>
<dbReference type="PANTHER" id="PTHR23033">
    <property type="entry name" value="BETA1,3-GALACTOSYLTRANSFERASE"/>
    <property type="match status" value="1"/>
</dbReference>
<proteinExistence type="inferred from homology"/>
<organism evidence="7 8">
    <name type="scientific">Saccharata proteae CBS 121410</name>
    <dbReference type="NCBI Taxonomy" id="1314787"/>
    <lineage>
        <taxon>Eukaryota</taxon>
        <taxon>Fungi</taxon>
        <taxon>Dikarya</taxon>
        <taxon>Ascomycota</taxon>
        <taxon>Pezizomycotina</taxon>
        <taxon>Dothideomycetes</taxon>
        <taxon>Dothideomycetes incertae sedis</taxon>
        <taxon>Botryosphaeriales</taxon>
        <taxon>Saccharataceae</taxon>
        <taxon>Saccharata</taxon>
    </lineage>
</organism>
<dbReference type="PANTHER" id="PTHR23033:SF47">
    <property type="entry name" value="APPLE DOMAIN-CONTAINING PROTEIN-RELATED"/>
    <property type="match status" value="1"/>
</dbReference>
<evidence type="ECO:0000256" key="3">
    <source>
        <dbReference type="ARBA" id="ARBA00022692"/>
    </source>
</evidence>
<comment type="subcellular location">
    <subcellularLocation>
        <location evidence="1">Membrane</location>
        <topology evidence="1">Single-pass type II membrane protein</topology>
    </subcellularLocation>
</comment>
<protein>
    <submittedName>
        <fullName evidence="7">Glycosyltransferase family 31 protein</fullName>
    </submittedName>
</protein>
<keyword evidence="4" id="KW-0735">Signal-anchor</keyword>
<keyword evidence="8" id="KW-1185">Reference proteome</keyword>
<dbReference type="InterPro" id="IPR026050">
    <property type="entry name" value="C1GALT1/C1GALT1_chp1"/>
</dbReference>
<dbReference type="EMBL" id="ML978737">
    <property type="protein sequence ID" value="KAF2084837.1"/>
    <property type="molecule type" value="Genomic_DNA"/>
</dbReference>
<sequence>MEASKQQETLPCRNLPGADEILLSLKTGATEAHQKLPVHFKTTLRCAPHYVLFSDLEESIQGELVHDALDEIDEDIKNTHPDFQLYHQMRHWHAAGKEKKDLPKESLSKEAWDLDKWKFLPIAEKALKMRPQAKWFVFTEADTHVVWPNLLQWLAQLDPEKPYYMGSQNWIGSTEFAHGGAGYIVSHVALERVVEEYTSKRSFYHELTASEWAGDAILAKAFINAGIPVTRAWPISQGESPSSLDYTARHWCFPVVSYHHIVPTEIKTMFEYEQKWLARYPRNDVPIHHHEAFAEFVAPKTSLTVLADWDNLADDEEAYEEPENATFETCRDTCINKPECLQWTYYPGKCKTAGEIRLGRKVPFHIGAVSGWMPDRVQNFIEGVGTCNQGWILE</sequence>
<keyword evidence="5" id="KW-1133">Transmembrane helix</keyword>
<name>A0A9P4HQK6_9PEZI</name>
<evidence type="ECO:0000256" key="2">
    <source>
        <dbReference type="ARBA" id="ARBA00006462"/>
    </source>
</evidence>
<reference evidence="7" key="1">
    <citation type="journal article" date="2020" name="Stud. Mycol.">
        <title>101 Dothideomycetes genomes: a test case for predicting lifestyles and emergence of pathogens.</title>
        <authorList>
            <person name="Haridas S."/>
            <person name="Albert R."/>
            <person name="Binder M."/>
            <person name="Bloem J."/>
            <person name="Labutti K."/>
            <person name="Salamov A."/>
            <person name="Andreopoulos B."/>
            <person name="Baker S."/>
            <person name="Barry K."/>
            <person name="Bills G."/>
            <person name="Bluhm B."/>
            <person name="Cannon C."/>
            <person name="Castanera R."/>
            <person name="Culley D."/>
            <person name="Daum C."/>
            <person name="Ezra D."/>
            <person name="Gonzalez J."/>
            <person name="Henrissat B."/>
            <person name="Kuo A."/>
            <person name="Liang C."/>
            <person name="Lipzen A."/>
            <person name="Lutzoni F."/>
            <person name="Magnuson J."/>
            <person name="Mondo S."/>
            <person name="Nolan M."/>
            <person name="Ohm R."/>
            <person name="Pangilinan J."/>
            <person name="Park H.-J."/>
            <person name="Ramirez L."/>
            <person name="Alfaro M."/>
            <person name="Sun H."/>
            <person name="Tritt A."/>
            <person name="Yoshinaga Y."/>
            <person name="Zwiers L.-H."/>
            <person name="Turgeon B."/>
            <person name="Goodwin S."/>
            <person name="Spatafora J."/>
            <person name="Crous P."/>
            <person name="Grigoriev I."/>
        </authorList>
    </citation>
    <scope>NUCLEOTIDE SEQUENCE</scope>
    <source>
        <strain evidence="7">CBS 121410</strain>
    </source>
</reference>
<evidence type="ECO:0000256" key="6">
    <source>
        <dbReference type="ARBA" id="ARBA00023136"/>
    </source>
</evidence>
<evidence type="ECO:0000256" key="4">
    <source>
        <dbReference type="ARBA" id="ARBA00022968"/>
    </source>
</evidence>
<dbReference type="Gene3D" id="3.50.4.10">
    <property type="entry name" value="Hepatocyte Growth Factor"/>
    <property type="match status" value="1"/>
</dbReference>
<keyword evidence="3" id="KW-0812">Transmembrane</keyword>
<dbReference type="OrthoDB" id="414175at2759"/>
<comment type="caution">
    <text evidence="7">The sequence shown here is derived from an EMBL/GenBank/DDBJ whole genome shotgun (WGS) entry which is preliminary data.</text>
</comment>
<dbReference type="Gene3D" id="3.90.550.50">
    <property type="match status" value="1"/>
</dbReference>
<dbReference type="AlphaFoldDB" id="A0A9P4HQK6"/>
<dbReference type="GO" id="GO:0016020">
    <property type="term" value="C:membrane"/>
    <property type="evidence" value="ECO:0007669"/>
    <property type="project" value="UniProtKB-SubCell"/>
</dbReference>
<dbReference type="Proteomes" id="UP000799776">
    <property type="component" value="Unassembled WGS sequence"/>
</dbReference>
<gene>
    <name evidence="7" type="ORF">K490DRAFT_48335</name>
</gene>
<evidence type="ECO:0000256" key="5">
    <source>
        <dbReference type="ARBA" id="ARBA00022989"/>
    </source>
</evidence>
<keyword evidence="6" id="KW-0472">Membrane</keyword>